<proteinExistence type="predicted"/>
<keyword evidence="3" id="KW-1185">Reference proteome</keyword>
<feature type="chain" id="PRO_5017290226" evidence="1">
    <location>
        <begin position="21"/>
        <end position="252"/>
    </location>
</feature>
<organism evidence="2 3">
    <name type="scientific">Geopseudomonas sagittaria</name>
    <dbReference type="NCBI Taxonomy" id="1135990"/>
    <lineage>
        <taxon>Bacteria</taxon>
        <taxon>Pseudomonadati</taxon>
        <taxon>Pseudomonadota</taxon>
        <taxon>Gammaproteobacteria</taxon>
        <taxon>Pseudomonadales</taxon>
        <taxon>Pseudomonadaceae</taxon>
        <taxon>Geopseudomonas</taxon>
    </lineage>
</organism>
<dbReference type="EMBL" id="FOXM01000003">
    <property type="protein sequence ID" value="SFP52871.1"/>
    <property type="molecule type" value="Genomic_DNA"/>
</dbReference>
<dbReference type="Proteomes" id="UP000243084">
    <property type="component" value="Unassembled WGS sequence"/>
</dbReference>
<keyword evidence="1" id="KW-0732">Signal</keyword>
<dbReference type="RefSeq" id="WP_092428884.1">
    <property type="nucleotide sequence ID" value="NZ_FOXM01000003.1"/>
</dbReference>
<dbReference type="OrthoDB" id="6858405at2"/>
<sequence length="252" mass="28657">MFNRILSLLFLLAFAIPAWADPAVAHRLHEIRTHGFLLCSNLLVYFNNHDPAATFDPEAKQAYQQNLTHLQGMVDGLPDNTAIASSLNKIKSAIDHLEQQPKDAYEQYSRLINPILREHGELDKAVEAAYKTARSEEPTTDNLHQQSLDTSRMLLLYETQAFIGLGIFSIEFHEDTFQEIDQRISSRHATLIELLPHFRSDLEKIHTDYNFIRPRLLAPGQRIVSRSAAIYLGRGVTRLNNLAQTSIISARQ</sequence>
<evidence type="ECO:0000256" key="1">
    <source>
        <dbReference type="SAM" id="SignalP"/>
    </source>
</evidence>
<evidence type="ECO:0000313" key="2">
    <source>
        <dbReference type="EMBL" id="SFP52871.1"/>
    </source>
</evidence>
<evidence type="ECO:0000313" key="3">
    <source>
        <dbReference type="Proteomes" id="UP000243084"/>
    </source>
</evidence>
<name>A0A1I5R3H6_9GAMM</name>
<reference evidence="3" key="1">
    <citation type="submission" date="2016-10" db="EMBL/GenBank/DDBJ databases">
        <authorList>
            <person name="Varghese N."/>
            <person name="Submissions S."/>
        </authorList>
    </citation>
    <scope>NUCLEOTIDE SEQUENCE [LARGE SCALE GENOMIC DNA]</scope>
    <source>
        <strain evidence="3">JCM 18195</strain>
    </source>
</reference>
<feature type="signal peptide" evidence="1">
    <location>
        <begin position="1"/>
        <end position="20"/>
    </location>
</feature>
<protein>
    <submittedName>
        <fullName evidence="2">Uncharacterized protein</fullName>
    </submittedName>
</protein>
<accession>A0A1I5R3H6</accession>
<dbReference type="AlphaFoldDB" id="A0A1I5R3H6"/>
<gene>
    <name evidence="2" type="ORF">SAMN05216229_103132</name>
</gene>